<evidence type="ECO:0000313" key="3">
    <source>
        <dbReference type="EMBL" id="MED6148571.1"/>
    </source>
</evidence>
<reference evidence="3 4" key="1">
    <citation type="journal article" date="2023" name="Plants (Basel)">
        <title>Bridging the Gap: Combining Genomics and Transcriptomics Approaches to Understand Stylosanthes scabra, an Orphan Legume from the Brazilian Caatinga.</title>
        <authorList>
            <person name="Ferreira-Neto J.R.C."/>
            <person name="da Silva M.D."/>
            <person name="Binneck E."/>
            <person name="de Melo N.F."/>
            <person name="da Silva R.H."/>
            <person name="de Melo A.L.T.M."/>
            <person name="Pandolfi V."/>
            <person name="Bustamante F.O."/>
            <person name="Brasileiro-Vidal A.C."/>
            <person name="Benko-Iseppon A.M."/>
        </authorList>
    </citation>
    <scope>NUCLEOTIDE SEQUENCE [LARGE SCALE GENOMIC DNA]</scope>
    <source>
        <tissue evidence="3">Leaves</tissue>
    </source>
</reference>
<organism evidence="3 4">
    <name type="scientific">Stylosanthes scabra</name>
    <dbReference type="NCBI Taxonomy" id="79078"/>
    <lineage>
        <taxon>Eukaryota</taxon>
        <taxon>Viridiplantae</taxon>
        <taxon>Streptophyta</taxon>
        <taxon>Embryophyta</taxon>
        <taxon>Tracheophyta</taxon>
        <taxon>Spermatophyta</taxon>
        <taxon>Magnoliopsida</taxon>
        <taxon>eudicotyledons</taxon>
        <taxon>Gunneridae</taxon>
        <taxon>Pentapetalae</taxon>
        <taxon>rosids</taxon>
        <taxon>fabids</taxon>
        <taxon>Fabales</taxon>
        <taxon>Fabaceae</taxon>
        <taxon>Papilionoideae</taxon>
        <taxon>50 kb inversion clade</taxon>
        <taxon>dalbergioids sensu lato</taxon>
        <taxon>Dalbergieae</taxon>
        <taxon>Pterocarpus clade</taxon>
        <taxon>Stylosanthes</taxon>
    </lineage>
</organism>
<keyword evidence="4" id="KW-1185">Reference proteome</keyword>
<accession>A0ABU6TJZ3</accession>
<evidence type="ECO:0000313" key="4">
    <source>
        <dbReference type="Proteomes" id="UP001341840"/>
    </source>
</evidence>
<evidence type="ECO:0000259" key="2">
    <source>
        <dbReference type="Pfam" id="PF26130"/>
    </source>
</evidence>
<dbReference type="Proteomes" id="UP001341840">
    <property type="component" value="Unassembled WGS sequence"/>
</dbReference>
<gene>
    <name evidence="3" type="ORF">PIB30_054321</name>
</gene>
<protein>
    <recommendedName>
        <fullName evidence="2">PB1-like domain-containing protein</fullName>
    </recommendedName>
</protein>
<sequence length="179" mass="20103">MTAPAGLGAAATIVKRDNENRRRRHEEKQRKHSEGVQGKTMDHGRMRREEGRVCTAIPSSPGFTIINTVVIFVIPSPSPSPSPSLRRQWFAQIRRAPPPQMAVIDVVYHHGGEFVTNEDGVLVYEMKAIDVEEKIDVDWYAAMSSCPKLIIFKIRLHTKICSESGNTSRLSRKALILID</sequence>
<dbReference type="InterPro" id="IPR058594">
    <property type="entry name" value="PB1-like_dom_pln"/>
</dbReference>
<feature type="compositionally biased region" description="Basic and acidic residues" evidence="1">
    <location>
        <begin position="14"/>
        <end position="50"/>
    </location>
</feature>
<proteinExistence type="predicted"/>
<feature type="region of interest" description="Disordered" evidence="1">
    <location>
        <begin position="1"/>
        <end position="50"/>
    </location>
</feature>
<name>A0ABU6TJZ3_9FABA</name>
<dbReference type="EMBL" id="JASCZI010091034">
    <property type="protein sequence ID" value="MED6148571.1"/>
    <property type="molecule type" value="Genomic_DNA"/>
</dbReference>
<dbReference type="Pfam" id="PF26130">
    <property type="entry name" value="PB1-like"/>
    <property type="match status" value="1"/>
</dbReference>
<feature type="domain" description="PB1-like" evidence="2">
    <location>
        <begin position="103"/>
        <end position="139"/>
    </location>
</feature>
<comment type="caution">
    <text evidence="3">The sequence shown here is derived from an EMBL/GenBank/DDBJ whole genome shotgun (WGS) entry which is preliminary data.</text>
</comment>
<evidence type="ECO:0000256" key="1">
    <source>
        <dbReference type="SAM" id="MobiDB-lite"/>
    </source>
</evidence>